<evidence type="ECO:0000313" key="9">
    <source>
        <dbReference type="Proteomes" id="UP001597108"/>
    </source>
</evidence>
<feature type="transmembrane region" description="Helical" evidence="7">
    <location>
        <begin position="103"/>
        <end position="126"/>
    </location>
</feature>
<evidence type="ECO:0000256" key="4">
    <source>
        <dbReference type="ARBA" id="ARBA00022989"/>
    </source>
</evidence>
<feature type="region of interest" description="Disordered" evidence="6">
    <location>
        <begin position="289"/>
        <end position="329"/>
    </location>
</feature>
<dbReference type="PIRSF" id="PIRSF035875">
    <property type="entry name" value="RNase_BN"/>
    <property type="match status" value="1"/>
</dbReference>
<gene>
    <name evidence="8" type="ORF">ACFQ2S_21655</name>
</gene>
<accession>A0ABW3IW76</accession>
<evidence type="ECO:0000256" key="7">
    <source>
        <dbReference type="SAM" id="Phobius"/>
    </source>
</evidence>
<proteinExistence type="predicted"/>
<feature type="compositionally biased region" description="Basic and acidic residues" evidence="6">
    <location>
        <begin position="313"/>
        <end position="322"/>
    </location>
</feature>
<evidence type="ECO:0000256" key="2">
    <source>
        <dbReference type="ARBA" id="ARBA00022475"/>
    </source>
</evidence>
<sequence length="329" mass="34338">MSRGRDARRPTEMTLPGWRDTAARVGQRFGSLHLPLIAAGVAFYGLLAIFPAISAGVAILGLVLDPSTLVSQSQWLFEQLPSSAASIISDQVREVAGAASNSLGVAALLSLAIALWSASNATGSLIQGIGLIWEEEDERGFVKTRLLTIGMTLALIAGLGLFIGVVAAIPGFLAIVGAGQGLVDAVMIARWPIGAVIGIAMIAMLYRWGPDRRSAKWRWLTPGSVLACILWIAGTIGFSHYVQSFASYNETFGTIAGVIILLTWMWLSALIVLSGALIDAELEAQTARDTTVGPDRPMGSRGAVKADTLGKGGDGRGGESDRPGALAAG</sequence>
<dbReference type="InterPro" id="IPR017039">
    <property type="entry name" value="Virul_fac_BrkB"/>
</dbReference>
<keyword evidence="5 7" id="KW-0472">Membrane</keyword>
<protein>
    <submittedName>
        <fullName evidence="8">YihY/virulence factor BrkB family protein</fullName>
    </submittedName>
</protein>
<dbReference type="Pfam" id="PF03631">
    <property type="entry name" value="Virul_fac_BrkB"/>
    <property type="match status" value="1"/>
</dbReference>
<dbReference type="PANTHER" id="PTHR30213:SF0">
    <property type="entry name" value="UPF0761 MEMBRANE PROTEIN YIHY"/>
    <property type="match status" value="1"/>
</dbReference>
<evidence type="ECO:0000256" key="6">
    <source>
        <dbReference type="SAM" id="MobiDB-lite"/>
    </source>
</evidence>
<feature type="transmembrane region" description="Helical" evidence="7">
    <location>
        <begin position="254"/>
        <end position="278"/>
    </location>
</feature>
<feature type="transmembrane region" description="Helical" evidence="7">
    <location>
        <begin position="34"/>
        <end position="64"/>
    </location>
</feature>
<feature type="transmembrane region" description="Helical" evidence="7">
    <location>
        <begin position="220"/>
        <end position="242"/>
    </location>
</feature>
<organism evidence="8 9">
    <name type="scientific">Tropicimonas aquimaris</name>
    <dbReference type="NCBI Taxonomy" id="914152"/>
    <lineage>
        <taxon>Bacteria</taxon>
        <taxon>Pseudomonadati</taxon>
        <taxon>Pseudomonadota</taxon>
        <taxon>Alphaproteobacteria</taxon>
        <taxon>Rhodobacterales</taxon>
        <taxon>Roseobacteraceae</taxon>
        <taxon>Tropicimonas</taxon>
    </lineage>
</organism>
<feature type="transmembrane region" description="Helical" evidence="7">
    <location>
        <begin position="188"/>
        <end position="208"/>
    </location>
</feature>
<dbReference type="RefSeq" id="WP_386077919.1">
    <property type="nucleotide sequence ID" value="NZ_JBHTJT010000051.1"/>
</dbReference>
<keyword evidence="4 7" id="KW-1133">Transmembrane helix</keyword>
<evidence type="ECO:0000256" key="1">
    <source>
        <dbReference type="ARBA" id="ARBA00004651"/>
    </source>
</evidence>
<feature type="transmembrane region" description="Helical" evidence="7">
    <location>
        <begin position="146"/>
        <end position="176"/>
    </location>
</feature>
<name>A0ABW3IW76_9RHOB</name>
<keyword evidence="2" id="KW-1003">Cell membrane</keyword>
<keyword evidence="3 7" id="KW-0812">Transmembrane</keyword>
<evidence type="ECO:0000313" key="8">
    <source>
        <dbReference type="EMBL" id="MFD0982249.1"/>
    </source>
</evidence>
<dbReference type="NCBIfam" id="TIGR00765">
    <property type="entry name" value="yihY_not_rbn"/>
    <property type="match status" value="1"/>
</dbReference>
<reference evidence="9" key="1">
    <citation type="journal article" date="2019" name="Int. J. Syst. Evol. Microbiol.">
        <title>The Global Catalogue of Microorganisms (GCM) 10K type strain sequencing project: providing services to taxonomists for standard genome sequencing and annotation.</title>
        <authorList>
            <consortium name="The Broad Institute Genomics Platform"/>
            <consortium name="The Broad Institute Genome Sequencing Center for Infectious Disease"/>
            <person name="Wu L."/>
            <person name="Ma J."/>
        </authorList>
    </citation>
    <scope>NUCLEOTIDE SEQUENCE [LARGE SCALE GENOMIC DNA]</scope>
    <source>
        <strain evidence="9">CCUG 60524</strain>
    </source>
</reference>
<comment type="caution">
    <text evidence="8">The sequence shown here is derived from an EMBL/GenBank/DDBJ whole genome shotgun (WGS) entry which is preliminary data.</text>
</comment>
<dbReference type="Proteomes" id="UP001597108">
    <property type="component" value="Unassembled WGS sequence"/>
</dbReference>
<evidence type="ECO:0000256" key="3">
    <source>
        <dbReference type="ARBA" id="ARBA00022692"/>
    </source>
</evidence>
<evidence type="ECO:0000256" key="5">
    <source>
        <dbReference type="ARBA" id="ARBA00023136"/>
    </source>
</evidence>
<keyword evidence="9" id="KW-1185">Reference proteome</keyword>
<dbReference type="PANTHER" id="PTHR30213">
    <property type="entry name" value="INNER MEMBRANE PROTEIN YHJD"/>
    <property type="match status" value="1"/>
</dbReference>
<dbReference type="EMBL" id="JBHTJT010000051">
    <property type="protein sequence ID" value="MFD0982249.1"/>
    <property type="molecule type" value="Genomic_DNA"/>
</dbReference>
<comment type="subcellular location">
    <subcellularLocation>
        <location evidence="1">Cell membrane</location>
        <topology evidence="1">Multi-pass membrane protein</topology>
    </subcellularLocation>
</comment>